<evidence type="ECO:0000256" key="1">
    <source>
        <dbReference type="SAM" id="Phobius"/>
    </source>
</evidence>
<keyword evidence="3" id="KW-1185">Reference proteome</keyword>
<dbReference type="eggNOG" id="ENOG50321HK">
    <property type="taxonomic scope" value="Bacteria"/>
</dbReference>
<dbReference type="RefSeq" id="WP_012598521.1">
    <property type="nucleotide sequence ID" value="NC_011729.1"/>
</dbReference>
<protein>
    <submittedName>
        <fullName evidence="2">Uncharacterized protein</fullName>
    </submittedName>
</protein>
<dbReference type="EMBL" id="CP001291">
    <property type="protein sequence ID" value="ACK69575.1"/>
    <property type="molecule type" value="Genomic_DNA"/>
</dbReference>
<organism evidence="2 3">
    <name type="scientific">Gloeothece citriformis (strain PCC 7424)</name>
    <name type="common">Cyanothece sp. (strain PCC 7424)</name>
    <dbReference type="NCBI Taxonomy" id="65393"/>
    <lineage>
        <taxon>Bacteria</taxon>
        <taxon>Bacillati</taxon>
        <taxon>Cyanobacteriota</taxon>
        <taxon>Cyanophyceae</taxon>
        <taxon>Oscillatoriophycideae</taxon>
        <taxon>Chroococcales</taxon>
        <taxon>Aphanothecaceae</taxon>
        <taxon>Gloeothece</taxon>
        <taxon>Gloeothece citriformis</taxon>
    </lineage>
</organism>
<sequence length="69" mass="8045">MSDNDWEDYRSKADYSCDPYTYYFLWSNFGSRDYHLDLDFNDECSSGSRSGFSLTIGFLILVLLTLFGL</sequence>
<evidence type="ECO:0000313" key="2">
    <source>
        <dbReference type="EMBL" id="ACK69575.1"/>
    </source>
</evidence>
<feature type="transmembrane region" description="Helical" evidence="1">
    <location>
        <begin position="50"/>
        <end position="68"/>
    </location>
</feature>
<proteinExistence type="predicted"/>
<keyword evidence="1" id="KW-0812">Transmembrane</keyword>
<dbReference type="AlphaFoldDB" id="B7KJX6"/>
<dbReference type="HOGENOM" id="CLU_2842456_0_0_3"/>
<dbReference type="Proteomes" id="UP000002384">
    <property type="component" value="Chromosome"/>
</dbReference>
<dbReference type="KEGG" id="cyc:PCC7424_1124"/>
<dbReference type="OrthoDB" id="9983242at2"/>
<gene>
    <name evidence="2" type="ordered locus">PCC7424_1124</name>
</gene>
<keyword evidence="1" id="KW-0472">Membrane</keyword>
<name>B7KJX6_GLOC7</name>
<evidence type="ECO:0000313" key="3">
    <source>
        <dbReference type="Proteomes" id="UP000002384"/>
    </source>
</evidence>
<accession>B7KJX6</accession>
<reference evidence="3" key="1">
    <citation type="journal article" date="2011" name="MBio">
        <title>Novel metabolic attributes of the genus Cyanothece, comprising a group of unicellular nitrogen-fixing Cyanobacteria.</title>
        <authorList>
            <person name="Bandyopadhyay A."/>
            <person name="Elvitigala T."/>
            <person name="Welsh E."/>
            <person name="Stockel J."/>
            <person name="Liberton M."/>
            <person name="Min H."/>
            <person name="Sherman L.A."/>
            <person name="Pakrasi H.B."/>
        </authorList>
    </citation>
    <scope>NUCLEOTIDE SEQUENCE [LARGE SCALE GENOMIC DNA]</scope>
    <source>
        <strain evidence="3">PCC 7424</strain>
    </source>
</reference>
<keyword evidence="1" id="KW-1133">Transmembrane helix</keyword>